<keyword evidence="3" id="KW-0648">Protein biosynthesis</keyword>
<evidence type="ECO:0000256" key="4">
    <source>
        <dbReference type="SAM" id="MobiDB-lite"/>
    </source>
</evidence>
<evidence type="ECO:0000259" key="6">
    <source>
        <dbReference type="Pfam" id="PF05198"/>
    </source>
</evidence>
<dbReference type="GO" id="GO:0003743">
    <property type="term" value="F:translation initiation factor activity"/>
    <property type="evidence" value="ECO:0007669"/>
    <property type="project" value="UniProtKB-KW"/>
</dbReference>
<dbReference type="Pfam" id="PF05198">
    <property type="entry name" value="IF3_N"/>
    <property type="match status" value="1"/>
</dbReference>
<evidence type="ECO:0000259" key="5">
    <source>
        <dbReference type="Pfam" id="PF00707"/>
    </source>
</evidence>
<comment type="similarity">
    <text evidence="1">Belongs to the IF-3 family.</text>
</comment>
<dbReference type="InterPro" id="IPR019815">
    <property type="entry name" value="Translation_initiation_fac_3_C"/>
</dbReference>
<reference evidence="7" key="1">
    <citation type="submission" date="2021-01" db="EMBL/GenBank/DDBJ databases">
        <authorList>
            <person name="Corre E."/>
            <person name="Pelletier E."/>
            <person name="Niang G."/>
            <person name="Scheremetjew M."/>
            <person name="Finn R."/>
            <person name="Kale V."/>
            <person name="Holt S."/>
            <person name="Cochrane G."/>
            <person name="Meng A."/>
            <person name="Brown T."/>
            <person name="Cohen L."/>
        </authorList>
    </citation>
    <scope>NUCLEOTIDE SEQUENCE</scope>
    <source>
        <strain evidence="7">CCMP722</strain>
    </source>
</reference>
<dbReference type="SUPFAM" id="SSF55200">
    <property type="entry name" value="Translation initiation factor IF3, C-terminal domain"/>
    <property type="match status" value="1"/>
</dbReference>
<dbReference type="Gene3D" id="3.30.110.10">
    <property type="entry name" value="Translation initiation factor 3 (IF-3), C-terminal domain"/>
    <property type="match status" value="1"/>
</dbReference>
<dbReference type="AlphaFoldDB" id="A0A7S0WLC6"/>
<feature type="region of interest" description="Disordered" evidence="4">
    <location>
        <begin position="259"/>
        <end position="278"/>
    </location>
</feature>
<organism evidence="7">
    <name type="scientific">Pyramimonas obovata</name>
    <dbReference type="NCBI Taxonomy" id="1411642"/>
    <lineage>
        <taxon>Eukaryota</taxon>
        <taxon>Viridiplantae</taxon>
        <taxon>Chlorophyta</taxon>
        <taxon>Pyramimonadophyceae</taxon>
        <taxon>Pyramimonadales</taxon>
        <taxon>Pyramimonadaceae</taxon>
        <taxon>Pyramimonas</taxon>
        <taxon>Pyramimonas incertae sedis</taxon>
    </lineage>
</organism>
<dbReference type="InterPro" id="IPR036787">
    <property type="entry name" value="T_IF-3_N_sf"/>
</dbReference>
<feature type="domain" description="Translation initiation factor 3 N-terminal" evidence="6">
    <location>
        <begin position="102"/>
        <end position="169"/>
    </location>
</feature>
<dbReference type="SUPFAM" id="SSF54364">
    <property type="entry name" value="Translation initiation factor IF3, N-terminal domain"/>
    <property type="match status" value="1"/>
</dbReference>
<dbReference type="GO" id="GO:0043022">
    <property type="term" value="F:ribosome binding"/>
    <property type="evidence" value="ECO:0007669"/>
    <property type="project" value="TreeGrafter"/>
</dbReference>
<dbReference type="InterPro" id="IPR019814">
    <property type="entry name" value="Translation_initiation_fac_3_N"/>
</dbReference>
<protein>
    <recommendedName>
        <fullName evidence="8">Translation initiation factor IF-3</fullName>
    </recommendedName>
</protein>
<evidence type="ECO:0000256" key="1">
    <source>
        <dbReference type="ARBA" id="ARBA00005439"/>
    </source>
</evidence>
<dbReference type="GO" id="GO:0005737">
    <property type="term" value="C:cytoplasm"/>
    <property type="evidence" value="ECO:0007669"/>
    <property type="project" value="UniProtKB-ARBA"/>
</dbReference>
<dbReference type="NCBIfam" id="TIGR00168">
    <property type="entry name" value="infC"/>
    <property type="match status" value="1"/>
</dbReference>
<evidence type="ECO:0000313" key="7">
    <source>
        <dbReference type="EMBL" id="CAD8671927.1"/>
    </source>
</evidence>
<dbReference type="EMBL" id="HBFA01021842">
    <property type="protein sequence ID" value="CAD8671927.1"/>
    <property type="molecule type" value="Transcribed_RNA"/>
</dbReference>
<dbReference type="PANTHER" id="PTHR10938:SF4">
    <property type="entry name" value="TRANSLATION INITIATION FACTOR IF3-1, MITOCHONDRIAL"/>
    <property type="match status" value="1"/>
</dbReference>
<evidence type="ECO:0000256" key="3">
    <source>
        <dbReference type="ARBA" id="ARBA00022917"/>
    </source>
</evidence>
<feature type="domain" description="Translation initiation factor 3 C-terminal" evidence="5">
    <location>
        <begin position="180"/>
        <end position="258"/>
    </location>
</feature>
<accession>A0A7S0WLC6</accession>
<gene>
    <name evidence="7" type="ORF">POBO1169_LOCUS11091</name>
</gene>
<name>A0A7S0WLC6_9CHLO</name>
<dbReference type="Pfam" id="PF00707">
    <property type="entry name" value="IF3_C"/>
    <property type="match status" value="1"/>
</dbReference>
<dbReference type="InterPro" id="IPR001288">
    <property type="entry name" value="Translation_initiation_fac_3"/>
</dbReference>
<evidence type="ECO:0008006" key="8">
    <source>
        <dbReference type="Google" id="ProtNLM"/>
    </source>
</evidence>
<keyword evidence="2" id="KW-0396">Initiation factor</keyword>
<proteinExistence type="inferred from homology"/>
<sequence length="278" mass="30883">MLAASRCAMRRMLQASSASSAKCDVVLNGSRVMSVVPSAERWFGTGETLKRPYQFSYDAQELKYKHRSADATGFFLGGHATVRHLARLASRDDLKVTKLLRMNDNITAPLVRFVDPDGNNEIVKVQVALAKAVEANLDLVEVSPNADPPVVRLMDYSKHRFEKKRRESQKKADQKRSGVLKEVRFTSRISENDLLTKVSTIEKFLAKGYKVQVVVMGKMSAGQEEGVLLLQHTVQLVAHLCKVDKEPGKDKSGRVTVMLQGIPNTKEGGDNNPDDEDD</sequence>
<dbReference type="InterPro" id="IPR036788">
    <property type="entry name" value="T_IF-3_C_sf"/>
</dbReference>
<dbReference type="GO" id="GO:0032790">
    <property type="term" value="P:ribosome disassembly"/>
    <property type="evidence" value="ECO:0007669"/>
    <property type="project" value="TreeGrafter"/>
</dbReference>
<dbReference type="Gene3D" id="3.10.20.80">
    <property type="entry name" value="Translation initiation factor 3 (IF-3), N-terminal domain"/>
    <property type="match status" value="1"/>
</dbReference>
<dbReference type="PANTHER" id="PTHR10938">
    <property type="entry name" value="TRANSLATION INITIATION FACTOR IF-3"/>
    <property type="match status" value="1"/>
</dbReference>
<evidence type="ECO:0000256" key="2">
    <source>
        <dbReference type="ARBA" id="ARBA00022540"/>
    </source>
</evidence>